<dbReference type="AlphaFoldDB" id="A0AAU7LTA3"/>
<dbReference type="SUPFAM" id="SSF56317">
    <property type="entry name" value="Carbon-nitrogen hydrolase"/>
    <property type="match status" value="1"/>
</dbReference>
<dbReference type="PANTHER" id="PTHR43674:SF12">
    <property type="entry name" value="NITRILASE C965.09-RELATED"/>
    <property type="match status" value="1"/>
</dbReference>
<accession>A0AAU7LTA3</accession>
<name>A0AAU7LTA3_9BURK</name>
<dbReference type="EMBL" id="CP157675">
    <property type="protein sequence ID" value="XBP70198.1"/>
    <property type="molecule type" value="Genomic_DNA"/>
</dbReference>
<dbReference type="InterPro" id="IPR036526">
    <property type="entry name" value="C-N_Hydrolase_sf"/>
</dbReference>
<protein>
    <submittedName>
        <fullName evidence="3">N-carbamoyl-D-amino-acid hydrolase</fullName>
    </submittedName>
</protein>
<dbReference type="GO" id="GO:0016811">
    <property type="term" value="F:hydrolase activity, acting on carbon-nitrogen (but not peptide) bonds, in linear amides"/>
    <property type="evidence" value="ECO:0007669"/>
    <property type="project" value="TreeGrafter"/>
</dbReference>
<keyword evidence="1 3" id="KW-0378">Hydrolase</keyword>
<feature type="domain" description="CN hydrolase" evidence="2">
    <location>
        <begin position="5"/>
        <end position="277"/>
    </location>
</feature>
<sequence>MSRFVNVALGQLGPIQRADSRQQVVSRLCALMREAHALGAHLIVFPELALTTFFPRWYIEDEEEINSFFEREMPSAATQPLFDLARELGMGFYIGYAELAQEQGKAVRYNTSIIVNRQGEIIGKYRKVHLPGHAEHEPWRRFQHLEKRYFTPGNHFGVTPAFGGIFGMAICNDRRWAETYRAMGLQGVEMVLIGYNTPVHNAPAPQHDDLSLFQNQLSMQAGAYQNGTWVVGVAKAGLEEGVDSIGGSCIVAPSGEVVARCITKGDEVAIARCDLDFCAIYKRTTFNFDLHRRPEAYGLLVERKGETLAADGTAVGILNAP</sequence>
<dbReference type="InterPro" id="IPR003010">
    <property type="entry name" value="C-N_Hydrolase"/>
</dbReference>
<dbReference type="CDD" id="cd07569">
    <property type="entry name" value="DCase"/>
    <property type="match status" value="1"/>
</dbReference>
<evidence type="ECO:0000259" key="2">
    <source>
        <dbReference type="PROSITE" id="PS50263"/>
    </source>
</evidence>
<dbReference type="Pfam" id="PF00795">
    <property type="entry name" value="CN_hydrolase"/>
    <property type="match status" value="1"/>
</dbReference>
<gene>
    <name evidence="3" type="ORF">ABLV49_20420</name>
</gene>
<reference evidence="3" key="1">
    <citation type="submission" date="2024-05" db="EMBL/GenBank/DDBJ databases">
        <authorList>
            <person name="Bunk B."/>
            <person name="Swiderski J."/>
            <person name="Sproer C."/>
            <person name="Thiel V."/>
        </authorList>
    </citation>
    <scope>NUCLEOTIDE SEQUENCE</scope>
    <source>
        <strain evidence="3">DSM 17735</strain>
    </source>
</reference>
<dbReference type="RefSeq" id="WP_349279377.1">
    <property type="nucleotide sequence ID" value="NZ_CBCSCU010000005.1"/>
</dbReference>
<evidence type="ECO:0000313" key="3">
    <source>
        <dbReference type="EMBL" id="XBP70198.1"/>
    </source>
</evidence>
<dbReference type="PANTHER" id="PTHR43674">
    <property type="entry name" value="NITRILASE C965.09-RELATED"/>
    <property type="match status" value="1"/>
</dbReference>
<organism evidence="3">
    <name type="scientific">Polaromonas hydrogenivorans</name>
    <dbReference type="NCBI Taxonomy" id="335476"/>
    <lineage>
        <taxon>Bacteria</taxon>
        <taxon>Pseudomonadati</taxon>
        <taxon>Pseudomonadota</taxon>
        <taxon>Betaproteobacteria</taxon>
        <taxon>Burkholderiales</taxon>
        <taxon>Comamonadaceae</taxon>
        <taxon>Polaromonas</taxon>
    </lineage>
</organism>
<dbReference type="InterPro" id="IPR050345">
    <property type="entry name" value="Aliph_Amidase/BUP"/>
</dbReference>
<evidence type="ECO:0000256" key="1">
    <source>
        <dbReference type="ARBA" id="ARBA00022801"/>
    </source>
</evidence>
<dbReference type="Gene3D" id="3.60.110.10">
    <property type="entry name" value="Carbon-nitrogen hydrolase"/>
    <property type="match status" value="1"/>
</dbReference>
<proteinExistence type="predicted"/>
<dbReference type="PROSITE" id="PS50263">
    <property type="entry name" value="CN_HYDROLASE"/>
    <property type="match status" value="1"/>
</dbReference>